<dbReference type="EMBL" id="JAEAOA010000085">
    <property type="protein sequence ID" value="KAK3605087.1"/>
    <property type="molecule type" value="Genomic_DNA"/>
</dbReference>
<evidence type="ECO:0000259" key="6">
    <source>
        <dbReference type="Pfam" id="PF02878"/>
    </source>
</evidence>
<dbReference type="SUPFAM" id="SSF53738">
    <property type="entry name" value="Phosphoglucomutase, first 3 domains"/>
    <property type="match status" value="3"/>
</dbReference>
<dbReference type="PROSITE" id="PS00710">
    <property type="entry name" value="PGM_PMM"/>
    <property type="match status" value="1"/>
</dbReference>
<dbReference type="SUPFAM" id="SSF55957">
    <property type="entry name" value="Phosphoglucomutase, C-terminal domain"/>
    <property type="match status" value="1"/>
</dbReference>
<evidence type="ECO:0000256" key="5">
    <source>
        <dbReference type="ARBA" id="ARBA00023270"/>
    </source>
</evidence>
<dbReference type="InterPro" id="IPR005844">
    <property type="entry name" value="A-D-PHexomutase_a/b/a-I"/>
</dbReference>
<dbReference type="Gene3D" id="3.20.20.70">
    <property type="entry name" value="Aldolase class I"/>
    <property type="match status" value="1"/>
</dbReference>
<evidence type="ECO:0000256" key="3">
    <source>
        <dbReference type="ARBA" id="ARBA00022553"/>
    </source>
</evidence>
<dbReference type="InterPro" id="IPR016066">
    <property type="entry name" value="A-D-PHexomutase_CS"/>
</dbReference>
<dbReference type="InterPro" id="IPR005845">
    <property type="entry name" value="A-D-PHexomutase_a/b/a-II"/>
</dbReference>
<feature type="domain" description="Alpha-D-phosphohexomutase alpha/beta/alpha" evidence="6">
    <location>
        <begin position="3"/>
        <end position="138"/>
    </location>
</feature>
<dbReference type="SMART" id="SM01133">
    <property type="entry name" value="DeoC"/>
    <property type="match status" value="1"/>
</dbReference>
<dbReference type="InterPro" id="IPR005841">
    <property type="entry name" value="Alpha-D-phosphohexomutase_SF"/>
</dbReference>
<comment type="caution">
    <text evidence="9">The sequence shown here is derived from an EMBL/GenBank/DDBJ whole genome shotgun (WGS) entry which is preliminary data.</text>
</comment>
<keyword evidence="10" id="KW-1185">Reference proteome</keyword>
<dbReference type="GO" id="GO:0005975">
    <property type="term" value="P:carbohydrate metabolic process"/>
    <property type="evidence" value="ECO:0007669"/>
    <property type="project" value="InterPro"/>
</dbReference>
<reference evidence="9" key="3">
    <citation type="submission" date="2023-05" db="EMBL/GenBank/DDBJ databases">
        <authorList>
            <person name="Smith C.H."/>
        </authorList>
    </citation>
    <scope>NUCLEOTIDE SEQUENCE</scope>
    <source>
        <strain evidence="9">CHS0354</strain>
        <tissue evidence="9">Mantle</tissue>
    </source>
</reference>
<feature type="domain" description="Alpha-D-phosphohexomutase alpha/beta/alpha" evidence="8">
    <location>
        <begin position="260"/>
        <end position="371"/>
    </location>
</feature>
<evidence type="ECO:0000313" key="9">
    <source>
        <dbReference type="EMBL" id="KAK3605087.1"/>
    </source>
</evidence>
<dbReference type="InterPro" id="IPR002915">
    <property type="entry name" value="DeoC/FbaB/LacD_aldolase"/>
</dbReference>
<dbReference type="Pfam" id="PF01791">
    <property type="entry name" value="DeoC"/>
    <property type="match status" value="1"/>
</dbReference>
<dbReference type="Pfam" id="PF02878">
    <property type="entry name" value="PGM_PMM_I"/>
    <property type="match status" value="1"/>
</dbReference>
<organism evidence="9 10">
    <name type="scientific">Potamilus streckersoni</name>
    <dbReference type="NCBI Taxonomy" id="2493646"/>
    <lineage>
        <taxon>Eukaryota</taxon>
        <taxon>Metazoa</taxon>
        <taxon>Spiralia</taxon>
        <taxon>Lophotrochozoa</taxon>
        <taxon>Mollusca</taxon>
        <taxon>Bivalvia</taxon>
        <taxon>Autobranchia</taxon>
        <taxon>Heteroconchia</taxon>
        <taxon>Palaeoheterodonta</taxon>
        <taxon>Unionida</taxon>
        <taxon>Unionoidea</taxon>
        <taxon>Unionidae</taxon>
        <taxon>Ambleminae</taxon>
        <taxon>Lampsilini</taxon>
        <taxon>Potamilus</taxon>
    </lineage>
</organism>
<dbReference type="InterPro" id="IPR005846">
    <property type="entry name" value="A-D-PHexomutase_a/b/a-III"/>
</dbReference>
<dbReference type="InterPro" id="IPR041720">
    <property type="entry name" value="FbaB-like"/>
</dbReference>
<evidence type="ECO:0000256" key="2">
    <source>
        <dbReference type="ARBA" id="ARBA00013068"/>
    </source>
</evidence>
<name>A0AAE0W976_9BIVA</name>
<keyword evidence="5" id="KW-0704">Schiff base</keyword>
<dbReference type="AlphaFoldDB" id="A0AAE0W976"/>
<dbReference type="GO" id="GO:0016868">
    <property type="term" value="F:intramolecular phosphotransferase activity"/>
    <property type="evidence" value="ECO:0007669"/>
    <property type="project" value="InterPro"/>
</dbReference>
<dbReference type="Pfam" id="PF02879">
    <property type="entry name" value="PGM_PMM_II"/>
    <property type="match status" value="1"/>
</dbReference>
<dbReference type="Pfam" id="PF02880">
    <property type="entry name" value="PGM_PMM_III"/>
    <property type="match status" value="1"/>
</dbReference>
<dbReference type="Gene3D" id="3.30.310.50">
    <property type="entry name" value="Alpha-D-phosphohexomutase, C-terminal domain"/>
    <property type="match status" value="1"/>
</dbReference>
<dbReference type="InterPro" id="IPR036900">
    <property type="entry name" value="A-D-PHexomutase_C_sf"/>
</dbReference>
<evidence type="ECO:0000259" key="7">
    <source>
        <dbReference type="Pfam" id="PF02879"/>
    </source>
</evidence>
<feature type="domain" description="Alpha-D-phosphohexomutase alpha/beta/alpha" evidence="7">
    <location>
        <begin position="158"/>
        <end position="255"/>
    </location>
</feature>
<dbReference type="CDD" id="cd00958">
    <property type="entry name" value="DhnA"/>
    <property type="match status" value="1"/>
</dbReference>
<dbReference type="EC" id="4.1.2.13" evidence="2"/>
<accession>A0AAE0W976</accession>
<dbReference type="CDD" id="cd05800">
    <property type="entry name" value="PGM_like2"/>
    <property type="match status" value="1"/>
</dbReference>
<dbReference type="InterPro" id="IPR016055">
    <property type="entry name" value="A-D-PHexomutase_a/b/a-I/II/III"/>
</dbReference>
<dbReference type="GO" id="GO:0000287">
    <property type="term" value="F:magnesium ion binding"/>
    <property type="evidence" value="ECO:0007669"/>
    <property type="project" value="InterPro"/>
</dbReference>
<dbReference type="InterPro" id="IPR050456">
    <property type="entry name" value="DeoC/FbaB_aldolase"/>
</dbReference>
<comment type="similarity">
    <text evidence="1">Belongs to the phosphohexose mutase family.</text>
</comment>
<reference evidence="9" key="2">
    <citation type="journal article" date="2021" name="Genome Biol. Evol.">
        <title>Developing a high-quality reference genome for a parasitic bivalve with doubly uniparental inheritance (Bivalvia: Unionida).</title>
        <authorList>
            <person name="Smith C.H."/>
        </authorList>
    </citation>
    <scope>NUCLEOTIDE SEQUENCE</scope>
    <source>
        <strain evidence="9">CHS0354</strain>
        <tissue evidence="9">Mantle</tissue>
    </source>
</reference>
<reference evidence="9" key="1">
    <citation type="journal article" date="2021" name="Genome Biol. Evol.">
        <title>A High-Quality Reference Genome for a Parasitic Bivalve with Doubly Uniparental Inheritance (Bivalvia: Unionida).</title>
        <authorList>
            <person name="Smith C.H."/>
        </authorList>
    </citation>
    <scope>NUCLEOTIDE SEQUENCE</scope>
    <source>
        <strain evidence="9">CHS0354</strain>
    </source>
</reference>
<dbReference type="Gene3D" id="3.40.120.10">
    <property type="entry name" value="Alpha-D-Glucose-1,6-Bisphosphate, subunit A, domain 3"/>
    <property type="match status" value="3"/>
</dbReference>
<protein>
    <recommendedName>
        <fullName evidence="2">fructose-bisphosphate aldolase</fullName>
        <ecNumber evidence="2">4.1.2.13</ecNumber>
    </recommendedName>
</protein>
<proteinExistence type="inferred from homology"/>
<dbReference type="PANTHER" id="PTHR47916">
    <property type="entry name" value="FRUCTOSE-BISPHOSPHATE ALDOLASE CLASS 1"/>
    <property type="match status" value="1"/>
</dbReference>
<keyword evidence="3" id="KW-0597">Phosphoprotein</keyword>
<evidence type="ECO:0000256" key="4">
    <source>
        <dbReference type="ARBA" id="ARBA00023239"/>
    </source>
</evidence>
<evidence type="ECO:0000313" key="10">
    <source>
        <dbReference type="Proteomes" id="UP001195483"/>
    </source>
</evidence>
<dbReference type="GO" id="GO:0004332">
    <property type="term" value="F:fructose-bisphosphate aldolase activity"/>
    <property type="evidence" value="ECO:0007669"/>
    <property type="project" value="UniProtKB-EC"/>
</dbReference>
<dbReference type="PANTHER" id="PTHR47916:SF4">
    <property type="entry name" value="FRUCTOSE-BISPHOSPHATE ALDOLASE CLASS 1"/>
    <property type="match status" value="1"/>
</dbReference>
<dbReference type="Proteomes" id="UP001195483">
    <property type="component" value="Unassembled WGS sequence"/>
</dbReference>
<keyword evidence="4" id="KW-0456">Lyase</keyword>
<dbReference type="InterPro" id="IPR013785">
    <property type="entry name" value="Aldolase_TIM"/>
</dbReference>
<sequence length="779" mass="86427">MAIKFGTDGWRAIIAEEFTYSNLKKVSLATARYFLNHSKAKNGVCIGYDTRFMSKEFAQYSAEIMSSVGLRVYISNEFVPTPGVSLYVKKNNLAGGVVITASHNPPMYNGFKVKGDYGGPANPEMIADIEKILATVDEEDSCVPRFNDIKTVDIKFLYLNKLSELIDLRAIRKVKLKIAHHAMYGAGQGIVTALLGKAFVTEYHSEFNPSFNGINPEPILRYTTDFVPFMKKGKFDIGIVNDGDADRVGLYDEKGRFVDSHVIFSIILDYLVSQKKMTGDVAKTFTLTNCIDRICERHGLKLHLLPVGFKYVGKLMQTTNILIGGEESGGFAVRMHIPERDGIFVGLFVAEIMAKTGKSLSQLVKHLFKTYGEFHFDRIDVHLTEEQKNLTLDRVSEGKIKKINGMSVVKYENLDGDKYFFDGGWLLIRASEKYLGAEVKELLEYKAKVSKDLLHLPGSDFVDRILYPSDRPINVLRNLQSIYNTGRLSGTGYLSILPVDQGIEHSAGASFAKNPIYFDGENIVKLAIEGGCNAVASTLGVLGSVARKYAHKIPFIVKLNHNELLTFPNQFDQVMFSSIDQAFNMGAVGVGATIYFGSDEGTRQLMEVAEAFEYAHQLGMVTILWCYLRNSAFKKKDKDYHVAADLTGQANHLGVTIQADIIKQKQPENNGGYTVLNTESAYGKTDKRIYSELCSDNLIDLTRYQVMNCYMGRSGLINSGGGSGDSDFADAVKTAVINKRAGGMGLISGRKAFQRPMKEGIEILNLIQDVYLSKNITIA</sequence>
<dbReference type="SUPFAM" id="SSF51569">
    <property type="entry name" value="Aldolase"/>
    <property type="match status" value="1"/>
</dbReference>
<gene>
    <name evidence="9" type="ORF">CHS0354_000753</name>
</gene>
<dbReference type="PRINTS" id="PR00509">
    <property type="entry name" value="PGMPMM"/>
</dbReference>
<dbReference type="NCBIfam" id="NF006707">
    <property type="entry name" value="PRK09250.1-4"/>
    <property type="match status" value="1"/>
</dbReference>
<evidence type="ECO:0000256" key="1">
    <source>
        <dbReference type="ARBA" id="ARBA00010231"/>
    </source>
</evidence>
<evidence type="ECO:0000259" key="8">
    <source>
        <dbReference type="Pfam" id="PF02880"/>
    </source>
</evidence>